<dbReference type="InterPro" id="IPR015422">
    <property type="entry name" value="PyrdxlP-dep_Trfase_small"/>
</dbReference>
<dbReference type="AlphaFoldDB" id="A0A7S3H113"/>
<keyword evidence="10" id="KW-0732">Signal</keyword>
<feature type="signal peptide" evidence="10">
    <location>
        <begin position="1"/>
        <end position="21"/>
    </location>
</feature>
<feature type="modified residue" description="N6-(pyridoxal phosphate)lysine" evidence="8">
    <location>
        <position position="233"/>
    </location>
</feature>
<gene>
    <name evidence="11" type="ORF">SELO1098_LOCUS10948</name>
</gene>
<feature type="chain" id="PRO_5031303693" description="cystathionine gamma-lyase" evidence="10">
    <location>
        <begin position="22"/>
        <end position="424"/>
    </location>
</feature>
<comment type="cofactor">
    <cofactor evidence="1 9">
        <name>pyridoxal 5'-phosphate</name>
        <dbReference type="ChEBI" id="CHEBI:597326"/>
    </cofactor>
</comment>
<keyword evidence="6" id="KW-0028">Amino-acid biosynthesis</keyword>
<evidence type="ECO:0000256" key="3">
    <source>
        <dbReference type="ARBA" id="ARBA00009077"/>
    </source>
</evidence>
<evidence type="ECO:0000256" key="6">
    <source>
        <dbReference type="ARBA" id="ARBA00023192"/>
    </source>
</evidence>
<dbReference type="Gene3D" id="3.90.1150.10">
    <property type="entry name" value="Aspartate Aminotransferase, domain 1"/>
    <property type="match status" value="1"/>
</dbReference>
<dbReference type="PANTHER" id="PTHR11808:SF15">
    <property type="entry name" value="CYSTATHIONINE GAMMA-LYASE"/>
    <property type="match status" value="1"/>
</dbReference>
<organism evidence="11">
    <name type="scientific">Spumella elongata</name>
    <dbReference type="NCBI Taxonomy" id="89044"/>
    <lineage>
        <taxon>Eukaryota</taxon>
        <taxon>Sar</taxon>
        <taxon>Stramenopiles</taxon>
        <taxon>Ochrophyta</taxon>
        <taxon>Chrysophyceae</taxon>
        <taxon>Chromulinales</taxon>
        <taxon>Chromulinaceae</taxon>
        <taxon>Spumella</taxon>
    </lineage>
</organism>
<dbReference type="GO" id="GO:0004123">
    <property type="term" value="F:cystathionine gamma-lyase activity"/>
    <property type="evidence" value="ECO:0007669"/>
    <property type="project" value="TreeGrafter"/>
</dbReference>
<dbReference type="PIRSF" id="PIRSF001434">
    <property type="entry name" value="CGS"/>
    <property type="match status" value="1"/>
</dbReference>
<evidence type="ECO:0000256" key="5">
    <source>
        <dbReference type="ARBA" id="ARBA00022898"/>
    </source>
</evidence>
<dbReference type="FunFam" id="3.90.1150.10:FF:000033">
    <property type="entry name" value="Cystathionine gamma-synthase"/>
    <property type="match status" value="1"/>
</dbReference>
<evidence type="ECO:0000256" key="2">
    <source>
        <dbReference type="ARBA" id="ARBA00005038"/>
    </source>
</evidence>
<accession>A0A7S3H113</accession>
<dbReference type="EC" id="4.4.1.1" evidence="4"/>
<keyword evidence="6" id="KW-0198">Cysteine biosynthesis</keyword>
<dbReference type="GO" id="GO:0030170">
    <property type="term" value="F:pyridoxal phosphate binding"/>
    <property type="evidence" value="ECO:0007669"/>
    <property type="project" value="InterPro"/>
</dbReference>
<dbReference type="GO" id="GO:0019346">
    <property type="term" value="P:transsulfuration"/>
    <property type="evidence" value="ECO:0007669"/>
    <property type="project" value="InterPro"/>
</dbReference>
<reference evidence="11" key="1">
    <citation type="submission" date="2021-01" db="EMBL/GenBank/DDBJ databases">
        <authorList>
            <person name="Corre E."/>
            <person name="Pelletier E."/>
            <person name="Niang G."/>
            <person name="Scheremetjew M."/>
            <person name="Finn R."/>
            <person name="Kale V."/>
            <person name="Holt S."/>
            <person name="Cochrane G."/>
            <person name="Meng A."/>
            <person name="Brown T."/>
            <person name="Cohen L."/>
        </authorList>
    </citation>
    <scope>NUCLEOTIDE SEQUENCE</scope>
    <source>
        <strain evidence="11">CCAP 955/1</strain>
    </source>
</reference>
<keyword evidence="5 8" id="KW-0663">Pyridoxal phosphate</keyword>
<dbReference type="SUPFAM" id="SSF53383">
    <property type="entry name" value="PLP-dependent transferases"/>
    <property type="match status" value="1"/>
</dbReference>
<sequence>MFRTVSIAIIVAVCLFAQAFASAGYDKYSVQTRVVHAGCESEHIAYSVVPPITLSTTFIQAYPGKKPGIEDPASYGNGYFYSRQSNPTRGTFERALASTEGAKHCAAFSSGLAASQSAIQLLNSGDHVIALDDLYGGTSSYFRQVATPNMGIDFTFMNLDDTAKVEAAITPKTKMIWLESPSNPLLKTTDIRKITALAKRRGLIVVVDSTFMSPYLQRPLGLGADVVIHSVTKYIAGHSDVLMGAVMTNSDSINTKMRTLQNLAGAVPSPFDCYLALRGLKTLSIRMEASTRNAQRVAEFLEKHPLIDQVNYPGLASYPQKALAKSQTDGAGAVMAIFIKGGLKTAGKFLSELKVFGLAVSLGAVESLACSPAIMTHAGVPVEAREKIGLTDSLIRLSIGIEHSDDLIQDLEQALAKAAAEYTA</sequence>
<dbReference type="CDD" id="cd00614">
    <property type="entry name" value="CGS_like"/>
    <property type="match status" value="1"/>
</dbReference>
<proteinExistence type="inferred from homology"/>
<dbReference type="InterPro" id="IPR015424">
    <property type="entry name" value="PyrdxlP-dep_Trfase"/>
</dbReference>
<dbReference type="EMBL" id="HBIC01021908">
    <property type="protein sequence ID" value="CAE0282114.1"/>
    <property type="molecule type" value="Transcribed_RNA"/>
</dbReference>
<protein>
    <recommendedName>
        <fullName evidence="4">cystathionine gamma-lyase</fullName>
        <ecNumber evidence="4">4.4.1.1</ecNumber>
    </recommendedName>
    <alternativeName>
        <fullName evidence="7">Gamma-cystathionase</fullName>
    </alternativeName>
</protein>
<dbReference type="GO" id="GO:0019343">
    <property type="term" value="P:cysteine biosynthetic process via cystathionine"/>
    <property type="evidence" value="ECO:0007669"/>
    <property type="project" value="TreeGrafter"/>
</dbReference>
<evidence type="ECO:0000256" key="4">
    <source>
        <dbReference type="ARBA" id="ARBA00012085"/>
    </source>
</evidence>
<evidence type="ECO:0000256" key="8">
    <source>
        <dbReference type="PIRSR" id="PIRSR001434-2"/>
    </source>
</evidence>
<dbReference type="InterPro" id="IPR000277">
    <property type="entry name" value="Cys/Met-Metab_PyrdxlP-dep_enz"/>
</dbReference>
<dbReference type="InterPro" id="IPR015421">
    <property type="entry name" value="PyrdxlP-dep_Trfase_major"/>
</dbReference>
<evidence type="ECO:0000256" key="7">
    <source>
        <dbReference type="ARBA" id="ARBA00029853"/>
    </source>
</evidence>
<dbReference type="Gene3D" id="3.40.640.10">
    <property type="entry name" value="Type I PLP-dependent aspartate aminotransferase-like (Major domain)"/>
    <property type="match status" value="1"/>
</dbReference>
<dbReference type="GO" id="GO:0009086">
    <property type="term" value="P:methionine biosynthetic process"/>
    <property type="evidence" value="ECO:0007669"/>
    <property type="project" value="UniProtKB-ARBA"/>
</dbReference>
<evidence type="ECO:0000256" key="10">
    <source>
        <dbReference type="SAM" id="SignalP"/>
    </source>
</evidence>
<evidence type="ECO:0000256" key="1">
    <source>
        <dbReference type="ARBA" id="ARBA00001933"/>
    </source>
</evidence>
<comment type="similarity">
    <text evidence="3 9">Belongs to the trans-sulfuration enzymes family.</text>
</comment>
<dbReference type="GO" id="GO:0005737">
    <property type="term" value="C:cytoplasm"/>
    <property type="evidence" value="ECO:0007669"/>
    <property type="project" value="TreeGrafter"/>
</dbReference>
<evidence type="ECO:0000256" key="9">
    <source>
        <dbReference type="RuleBase" id="RU362118"/>
    </source>
</evidence>
<dbReference type="PANTHER" id="PTHR11808">
    <property type="entry name" value="TRANS-SULFURATION ENZYME FAMILY MEMBER"/>
    <property type="match status" value="1"/>
</dbReference>
<name>A0A7S3H113_9STRA</name>
<comment type="pathway">
    <text evidence="2">Amino-acid biosynthesis; L-cysteine biosynthesis; L-cysteine from L-homocysteine and L-serine: step 2/2.</text>
</comment>
<dbReference type="Pfam" id="PF01053">
    <property type="entry name" value="Cys_Met_Meta_PP"/>
    <property type="match status" value="1"/>
</dbReference>
<evidence type="ECO:0000313" key="11">
    <source>
        <dbReference type="EMBL" id="CAE0282114.1"/>
    </source>
</evidence>
<dbReference type="FunFam" id="3.40.640.10:FF:000009">
    <property type="entry name" value="Cystathionine gamma-synthase homolog"/>
    <property type="match status" value="1"/>
</dbReference>